<evidence type="ECO:0000256" key="1">
    <source>
        <dbReference type="ARBA" id="ARBA00006484"/>
    </source>
</evidence>
<comment type="similarity">
    <text evidence="1">Belongs to the short-chain dehydrogenases/reductases (SDR) family.</text>
</comment>
<dbReference type="InterPro" id="IPR036291">
    <property type="entry name" value="NAD(P)-bd_dom_sf"/>
</dbReference>
<dbReference type="RefSeq" id="WP_110373652.1">
    <property type="nucleotide sequence ID" value="NZ_JAHBRY010000002.1"/>
</dbReference>
<dbReference type="GO" id="GO:0016616">
    <property type="term" value="F:oxidoreductase activity, acting on the CH-OH group of donors, NAD or NADP as acceptor"/>
    <property type="evidence" value="ECO:0007669"/>
    <property type="project" value="TreeGrafter"/>
</dbReference>
<dbReference type="AlphaFoldDB" id="A0A2V3UEX1"/>
<dbReference type="FunFam" id="3.40.50.720:FF:000084">
    <property type="entry name" value="Short-chain dehydrogenase reductase"/>
    <property type="match status" value="1"/>
</dbReference>
<accession>A0A2V3UEX1</accession>
<dbReference type="SUPFAM" id="SSF51735">
    <property type="entry name" value="NAD(P)-binding Rossmann-fold domains"/>
    <property type="match status" value="1"/>
</dbReference>
<dbReference type="Gene3D" id="3.40.50.720">
    <property type="entry name" value="NAD(P)-binding Rossmann-like Domain"/>
    <property type="match status" value="1"/>
</dbReference>
<evidence type="ECO:0000313" key="2">
    <source>
        <dbReference type="EMBL" id="PXW63514.1"/>
    </source>
</evidence>
<reference evidence="2 3" key="1">
    <citation type="submission" date="2018-05" db="EMBL/GenBank/DDBJ databases">
        <title>Genomic Encyclopedia of Type Strains, Phase IV (KMG-IV): sequencing the most valuable type-strain genomes for metagenomic binning, comparative biology and taxonomic classification.</title>
        <authorList>
            <person name="Goeker M."/>
        </authorList>
    </citation>
    <scope>NUCLEOTIDE SEQUENCE [LARGE SCALE GENOMIC DNA]</scope>
    <source>
        <strain evidence="2 3">DSM 6462</strain>
    </source>
</reference>
<name>A0A2V3UEX1_9HYPH</name>
<protein>
    <submittedName>
        <fullName evidence="2">3-oxoacyl-[acyl-carrier protein] reductase</fullName>
    </submittedName>
</protein>
<organism evidence="2 3">
    <name type="scientific">Chelatococcus asaccharovorans</name>
    <dbReference type="NCBI Taxonomy" id="28210"/>
    <lineage>
        <taxon>Bacteria</taxon>
        <taxon>Pseudomonadati</taxon>
        <taxon>Pseudomonadota</taxon>
        <taxon>Alphaproteobacteria</taxon>
        <taxon>Hyphomicrobiales</taxon>
        <taxon>Chelatococcaceae</taxon>
        <taxon>Chelatococcus</taxon>
    </lineage>
</organism>
<dbReference type="OrthoDB" id="9779623at2"/>
<proteinExistence type="inferred from homology"/>
<dbReference type="GO" id="GO:0030497">
    <property type="term" value="P:fatty acid elongation"/>
    <property type="evidence" value="ECO:0007669"/>
    <property type="project" value="TreeGrafter"/>
</dbReference>
<dbReference type="NCBIfam" id="NF009466">
    <property type="entry name" value="PRK12826.1-2"/>
    <property type="match status" value="1"/>
</dbReference>
<dbReference type="PANTHER" id="PTHR42760:SF129">
    <property type="entry name" value="OXIDOREDUCTASE"/>
    <property type="match status" value="1"/>
</dbReference>
<dbReference type="EMBL" id="QJJK01000002">
    <property type="protein sequence ID" value="PXW63514.1"/>
    <property type="molecule type" value="Genomic_DNA"/>
</dbReference>
<dbReference type="PRINTS" id="PR00080">
    <property type="entry name" value="SDRFAMILY"/>
</dbReference>
<dbReference type="PRINTS" id="PR00081">
    <property type="entry name" value="GDHRDH"/>
</dbReference>
<dbReference type="Proteomes" id="UP000248021">
    <property type="component" value="Unassembled WGS sequence"/>
</dbReference>
<keyword evidence="3" id="KW-1185">Reference proteome</keyword>
<gene>
    <name evidence="2" type="ORF">C7450_102430</name>
</gene>
<comment type="caution">
    <text evidence="2">The sequence shown here is derived from an EMBL/GenBank/DDBJ whole genome shotgun (WGS) entry which is preliminary data.</text>
</comment>
<dbReference type="PANTHER" id="PTHR42760">
    <property type="entry name" value="SHORT-CHAIN DEHYDROGENASES/REDUCTASES FAMILY MEMBER"/>
    <property type="match status" value="1"/>
</dbReference>
<dbReference type="Pfam" id="PF13561">
    <property type="entry name" value="adh_short_C2"/>
    <property type="match status" value="1"/>
</dbReference>
<sequence>MEHAHSVAVVSGGSSGIGLAAAKALLAEGWAVGLFSQQRTHVDSARETLAAQFGDDRLLAATLDLREPAAIADFFGEVSGRFGRIDALVSNAGFSPKRPGGRTPLGEIPLAEWNDVLSVNLTGALLCCQAVLPGMVERRHGRIILIGSIAGRTTPRIASASYVASKAALAGLARSIVSEYSEYGITANTICPGRILTEMTGQASSPTNQSALSRIPVRRLGQPEDIARAVVFLAAPEAGFVNGAVLDINGGEFAPA</sequence>
<dbReference type="InterPro" id="IPR002347">
    <property type="entry name" value="SDR_fam"/>
</dbReference>
<evidence type="ECO:0000313" key="3">
    <source>
        <dbReference type="Proteomes" id="UP000248021"/>
    </source>
</evidence>